<evidence type="ECO:0000313" key="5">
    <source>
        <dbReference type="Proteomes" id="UP001362899"/>
    </source>
</evidence>
<dbReference type="Pfam" id="PF00233">
    <property type="entry name" value="PDEase_I"/>
    <property type="match status" value="1"/>
</dbReference>
<organism evidence="4 5">
    <name type="scientific">Starmerella bacillaris</name>
    <name type="common">Yeast</name>
    <name type="synonym">Candida zemplinina</name>
    <dbReference type="NCBI Taxonomy" id="1247836"/>
    <lineage>
        <taxon>Eukaryota</taxon>
        <taxon>Fungi</taxon>
        <taxon>Dikarya</taxon>
        <taxon>Ascomycota</taxon>
        <taxon>Saccharomycotina</taxon>
        <taxon>Dipodascomycetes</taxon>
        <taxon>Dipodascales</taxon>
        <taxon>Trichomonascaceae</taxon>
        <taxon>Starmerella</taxon>
    </lineage>
</organism>
<name>A0AAV5RI01_STABA</name>
<comment type="caution">
    <text evidence="4">The sequence shown here is derived from an EMBL/GenBank/DDBJ whole genome shotgun (WGS) entry which is preliminary data.</text>
</comment>
<proteinExistence type="predicted"/>
<dbReference type="Proteomes" id="UP001362899">
    <property type="component" value="Unassembled WGS sequence"/>
</dbReference>
<dbReference type="PANTHER" id="PTHR11347">
    <property type="entry name" value="CYCLIC NUCLEOTIDE PHOSPHODIESTERASE"/>
    <property type="match status" value="1"/>
</dbReference>
<sequence>MDNSVTFVLAGAERKVGNPYRQCTSEKELVKEFVLVYPILKPAHRLNLVLPRSSSNEYKLLEFMSKSTPNVFLYDTLANVLTTDINVVAETANTYKKNGLLSPSDLDVNFLQDPLFDVDLESDLGFTKSDLKKLEKASLNWGFNVHEYSSNELLAILFIIFKGYLNNSNDQGSKSHNSQSTELHGSDNAGSIPVISDRELMWFLCICRILYKSYAPYHSFWHCVDVAQFSHMLLSNPNPWELTRKEKFHTVIAAAGHDILHPGLNYKVVCGIDPSFKSKYKNLEEYHINTLGRLVTQLLPQIASSQKITHEAIAATNLEMHCKLTCQAPTFVHVLKMSDFACTVRPGYGPHYATSVLIFLEFRNEYDIRSMLDVSTGCKLIFNPHIPEAEALIDLQISFMTNMIVPYFKWLAECFPPFERHHASALLKLQRFESMKRSKSFGFCENYPLLGMVSCGKVSHKEGAGAAR</sequence>
<dbReference type="InterPro" id="IPR036971">
    <property type="entry name" value="PDEase_catalytic_dom_sf"/>
</dbReference>
<dbReference type="InterPro" id="IPR003607">
    <property type="entry name" value="HD/PDEase_dom"/>
</dbReference>
<keyword evidence="1" id="KW-0479">Metal-binding</keyword>
<reference evidence="4 5" key="1">
    <citation type="journal article" date="2023" name="Elife">
        <title>Identification of key yeast species and microbe-microbe interactions impacting larval growth of Drosophila in the wild.</title>
        <authorList>
            <person name="Mure A."/>
            <person name="Sugiura Y."/>
            <person name="Maeda R."/>
            <person name="Honda K."/>
            <person name="Sakurai N."/>
            <person name="Takahashi Y."/>
            <person name="Watada M."/>
            <person name="Katoh T."/>
            <person name="Gotoh A."/>
            <person name="Gotoh Y."/>
            <person name="Taniguchi I."/>
            <person name="Nakamura K."/>
            <person name="Hayashi T."/>
            <person name="Katayama T."/>
            <person name="Uemura T."/>
            <person name="Hattori Y."/>
        </authorList>
    </citation>
    <scope>NUCLEOTIDE SEQUENCE [LARGE SCALE GENOMIC DNA]</scope>
    <source>
        <strain evidence="4 5">SB-73</strain>
    </source>
</reference>
<keyword evidence="5" id="KW-1185">Reference proteome</keyword>
<accession>A0AAV5RI01</accession>
<dbReference type="CDD" id="cd00077">
    <property type="entry name" value="HDc"/>
    <property type="match status" value="1"/>
</dbReference>
<feature type="domain" description="PDEase" evidence="3">
    <location>
        <begin position="217"/>
        <end position="420"/>
    </location>
</feature>
<evidence type="ECO:0000256" key="1">
    <source>
        <dbReference type="ARBA" id="ARBA00022723"/>
    </source>
</evidence>
<protein>
    <recommendedName>
        <fullName evidence="3">PDEase domain-containing protein</fullName>
    </recommendedName>
</protein>
<dbReference type="AlphaFoldDB" id="A0AAV5RI01"/>
<evidence type="ECO:0000313" key="4">
    <source>
        <dbReference type="EMBL" id="GMM50632.1"/>
    </source>
</evidence>
<keyword evidence="2" id="KW-0378">Hydrolase</keyword>
<gene>
    <name evidence="4" type="ORF">DASB73_015900</name>
</gene>
<dbReference type="Gene3D" id="1.10.1300.10">
    <property type="entry name" value="3'5'-cyclic nucleotide phosphodiesterase, catalytic domain"/>
    <property type="match status" value="1"/>
</dbReference>
<dbReference type="SUPFAM" id="SSF109604">
    <property type="entry name" value="HD-domain/PDEase-like"/>
    <property type="match status" value="1"/>
</dbReference>
<dbReference type="InterPro" id="IPR002073">
    <property type="entry name" value="PDEase_catalytic_dom"/>
</dbReference>
<dbReference type="GO" id="GO:0004114">
    <property type="term" value="F:3',5'-cyclic-nucleotide phosphodiesterase activity"/>
    <property type="evidence" value="ECO:0007669"/>
    <property type="project" value="InterPro"/>
</dbReference>
<dbReference type="GO" id="GO:0007165">
    <property type="term" value="P:signal transduction"/>
    <property type="evidence" value="ECO:0007669"/>
    <property type="project" value="InterPro"/>
</dbReference>
<evidence type="ECO:0000256" key="2">
    <source>
        <dbReference type="ARBA" id="ARBA00022801"/>
    </source>
</evidence>
<dbReference type="EMBL" id="BTGC01000003">
    <property type="protein sequence ID" value="GMM50632.1"/>
    <property type="molecule type" value="Genomic_DNA"/>
</dbReference>
<dbReference type="GO" id="GO:0046872">
    <property type="term" value="F:metal ion binding"/>
    <property type="evidence" value="ECO:0007669"/>
    <property type="project" value="UniProtKB-KW"/>
</dbReference>
<evidence type="ECO:0000259" key="3">
    <source>
        <dbReference type="Pfam" id="PF00233"/>
    </source>
</evidence>